<dbReference type="KEGG" id="mlr:MELLADRAFT_112341"/>
<feature type="compositionally biased region" description="Basic and acidic residues" evidence="1">
    <location>
        <begin position="55"/>
        <end position="64"/>
    </location>
</feature>
<gene>
    <name evidence="2" type="ORF">MELLADRAFT_112341</name>
</gene>
<dbReference type="GeneID" id="18924646"/>
<reference evidence="3" key="1">
    <citation type="journal article" date="2011" name="Proc. Natl. Acad. Sci. U.S.A.">
        <title>Obligate biotrophy features unraveled by the genomic analysis of rust fungi.</title>
        <authorList>
            <person name="Duplessis S."/>
            <person name="Cuomo C.A."/>
            <person name="Lin Y.-C."/>
            <person name="Aerts A."/>
            <person name="Tisserant E."/>
            <person name="Veneault-Fourrey C."/>
            <person name="Joly D.L."/>
            <person name="Hacquard S."/>
            <person name="Amselem J."/>
            <person name="Cantarel B.L."/>
            <person name="Chiu R."/>
            <person name="Coutinho P.M."/>
            <person name="Feau N."/>
            <person name="Field M."/>
            <person name="Frey P."/>
            <person name="Gelhaye E."/>
            <person name="Goldberg J."/>
            <person name="Grabherr M.G."/>
            <person name="Kodira C.D."/>
            <person name="Kohler A."/>
            <person name="Kuees U."/>
            <person name="Lindquist E.A."/>
            <person name="Lucas S.M."/>
            <person name="Mago R."/>
            <person name="Mauceli E."/>
            <person name="Morin E."/>
            <person name="Murat C."/>
            <person name="Pangilinan J.L."/>
            <person name="Park R."/>
            <person name="Pearson M."/>
            <person name="Quesneville H."/>
            <person name="Rouhier N."/>
            <person name="Sakthikumar S."/>
            <person name="Salamov A.A."/>
            <person name="Schmutz J."/>
            <person name="Selles B."/>
            <person name="Shapiro H."/>
            <person name="Tanguay P."/>
            <person name="Tuskan G.A."/>
            <person name="Henrissat B."/>
            <person name="Van de Peer Y."/>
            <person name="Rouze P."/>
            <person name="Ellis J.G."/>
            <person name="Dodds P.N."/>
            <person name="Schein J.E."/>
            <person name="Zhong S."/>
            <person name="Hamelin R.C."/>
            <person name="Grigoriev I.V."/>
            <person name="Szabo L.J."/>
            <person name="Martin F."/>
        </authorList>
    </citation>
    <scope>NUCLEOTIDE SEQUENCE [LARGE SCALE GENOMIC DNA]</scope>
    <source>
        <strain evidence="3">98AG31 / pathotype 3-4-7</strain>
    </source>
</reference>
<organism evidence="3">
    <name type="scientific">Melampsora larici-populina (strain 98AG31 / pathotype 3-4-7)</name>
    <name type="common">Poplar leaf rust fungus</name>
    <dbReference type="NCBI Taxonomy" id="747676"/>
    <lineage>
        <taxon>Eukaryota</taxon>
        <taxon>Fungi</taxon>
        <taxon>Dikarya</taxon>
        <taxon>Basidiomycota</taxon>
        <taxon>Pucciniomycotina</taxon>
        <taxon>Pucciniomycetes</taxon>
        <taxon>Pucciniales</taxon>
        <taxon>Melampsoraceae</taxon>
        <taxon>Melampsora</taxon>
    </lineage>
</organism>
<dbReference type="InParanoid" id="F4S662"/>
<name>F4S662_MELLP</name>
<dbReference type="Proteomes" id="UP000001072">
    <property type="component" value="Unassembled WGS sequence"/>
</dbReference>
<feature type="region of interest" description="Disordered" evidence="1">
    <location>
        <begin position="135"/>
        <end position="193"/>
    </location>
</feature>
<protein>
    <submittedName>
        <fullName evidence="2">Uncharacterized protein</fullName>
    </submittedName>
</protein>
<evidence type="ECO:0000313" key="2">
    <source>
        <dbReference type="EMBL" id="EGF99898.1"/>
    </source>
</evidence>
<evidence type="ECO:0000256" key="1">
    <source>
        <dbReference type="SAM" id="MobiDB-lite"/>
    </source>
</evidence>
<dbReference type="AlphaFoldDB" id="F4S662"/>
<dbReference type="HOGENOM" id="CLU_1409075_0_0_1"/>
<sequence>MVLKTRSSARALSGTKQSSGSRAVRGKKSKALGLCNSPTKKPTRKSNRSTSNNSKDTRSSRLENHTTQVESDSEDDLPDDEDIYKALTSDTDESDTGDLDSDNEVLEALAKRPTRARRANMKRAGLFRFEKIPEDQDDLIADDEEERHISDNQGNLLGDNHEEPLENDEQLGLGIEEEPEEWKGIGEDETEGD</sequence>
<dbReference type="VEuPathDB" id="FungiDB:MELLADRAFT_112341"/>
<proteinExistence type="predicted"/>
<feature type="region of interest" description="Disordered" evidence="1">
    <location>
        <begin position="1"/>
        <end position="104"/>
    </location>
</feature>
<accession>F4S662</accession>
<feature type="compositionally biased region" description="Acidic residues" evidence="1">
    <location>
        <begin position="90"/>
        <end position="104"/>
    </location>
</feature>
<dbReference type="EMBL" id="GL883153">
    <property type="protein sequence ID" value="EGF99898.1"/>
    <property type="molecule type" value="Genomic_DNA"/>
</dbReference>
<dbReference type="RefSeq" id="XP_007416872.1">
    <property type="nucleotide sequence ID" value="XM_007416810.1"/>
</dbReference>
<feature type="compositionally biased region" description="Acidic residues" evidence="1">
    <location>
        <begin position="135"/>
        <end position="145"/>
    </location>
</feature>
<evidence type="ECO:0000313" key="3">
    <source>
        <dbReference type="Proteomes" id="UP000001072"/>
    </source>
</evidence>
<feature type="compositionally biased region" description="Polar residues" evidence="1">
    <location>
        <begin position="1"/>
        <end position="21"/>
    </location>
</feature>
<feature type="compositionally biased region" description="Acidic residues" evidence="1">
    <location>
        <begin position="165"/>
        <end position="180"/>
    </location>
</feature>
<feature type="compositionally biased region" description="Acidic residues" evidence="1">
    <location>
        <begin position="71"/>
        <end position="82"/>
    </location>
</feature>
<keyword evidence="3" id="KW-1185">Reference proteome</keyword>